<sequence>MSNTFRRLRRRILTPSLSETKLDVRGFHRKNPAAVELLETVGESFLTGYAAAAEARHPADAEPTLEAIRPQFRGFAYEGAAMGFAVLDALPGGRSDRVATFLAGRGADHIYMAYVGVGWAMARVPRFRWSKLSAPDPLLRWLVLDGYGFHQAYFHTRRYVHEQYQEPDFPWPADGPRWYAQRAIDQGIGRAMWFVGGTDTTVIADLIDRFPAERRADLYGGAGLAATYAGGVDSDELRLFLDRAGVHRAQVAQGSAFAATARLTAGLETPHTGRATAVLAGTTPAEADRICDAQRPTDGDSPLEPAYEIWRRAIAAELRVRGRH</sequence>
<accession>A0A1C4X175</accession>
<evidence type="ECO:0000313" key="1">
    <source>
        <dbReference type="EMBL" id="SCF02144.1"/>
    </source>
</evidence>
<evidence type="ECO:0000313" key="2">
    <source>
        <dbReference type="Proteomes" id="UP000198797"/>
    </source>
</evidence>
<organism evidence="1 2">
    <name type="scientific">Micromonospora matsumotoense</name>
    <dbReference type="NCBI Taxonomy" id="121616"/>
    <lineage>
        <taxon>Bacteria</taxon>
        <taxon>Bacillati</taxon>
        <taxon>Actinomycetota</taxon>
        <taxon>Actinomycetes</taxon>
        <taxon>Micromonosporales</taxon>
        <taxon>Micromonosporaceae</taxon>
        <taxon>Micromonospora</taxon>
    </lineage>
</organism>
<dbReference type="Pfam" id="PF08012">
    <property type="entry name" value="DUF1702"/>
    <property type="match status" value="1"/>
</dbReference>
<dbReference type="OrthoDB" id="2530105at2"/>
<dbReference type="AlphaFoldDB" id="A0A1C4X175"/>
<keyword evidence="2" id="KW-1185">Reference proteome</keyword>
<proteinExistence type="predicted"/>
<gene>
    <name evidence="1" type="ORF">GA0070216_10461</name>
</gene>
<dbReference type="STRING" id="121616.GA0070216_10461"/>
<dbReference type="InterPro" id="IPR012964">
    <property type="entry name" value="DUF1702"/>
</dbReference>
<evidence type="ECO:0008006" key="3">
    <source>
        <dbReference type="Google" id="ProtNLM"/>
    </source>
</evidence>
<dbReference type="EMBL" id="FMCU01000004">
    <property type="protein sequence ID" value="SCF02144.1"/>
    <property type="molecule type" value="Genomic_DNA"/>
</dbReference>
<dbReference type="RefSeq" id="WP_091242957.1">
    <property type="nucleotide sequence ID" value="NZ_FMCU01000004.1"/>
</dbReference>
<protein>
    <recommendedName>
        <fullName evidence="3">Enediyne biosynthesis protein</fullName>
    </recommendedName>
</protein>
<dbReference type="Proteomes" id="UP000198797">
    <property type="component" value="Unassembled WGS sequence"/>
</dbReference>
<name>A0A1C4X175_9ACTN</name>
<reference evidence="2" key="1">
    <citation type="submission" date="2016-06" db="EMBL/GenBank/DDBJ databases">
        <authorList>
            <person name="Varghese N."/>
            <person name="Submissions Spin"/>
        </authorList>
    </citation>
    <scope>NUCLEOTIDE SEQUENCE [LARGE SCALE GENOMIC DNA]</scope>
    <source>
        <strain evidence="2">DSM 44100</strain>
    </source>
</reference>